<evidence type="ECO:0000256" key="2">
    <source>
        <dbReference type="ARBA" id="ARBA00022962"/>
    </source>
</evidence>
<dbReference type="InterPro" id="IPR017932">
    <property type="entry name" value="GATase_2_dom"/>
</dbReference>
<keyword evidence="1 4" id="KW-0808">Transferase</keyword>
<protein>
    <submittedName>
        <fullName evidence="4">Amidophosphoribosyltransferase</fullName>
    </submittedName>
</protein>
<dbReference type="InterPro" id="IPR029055">
    <property type="entry name" value="Ntn_hydrolases_N"/>
</dbReference>
<dbReference type="PANTHER" id="PTHR11907">
    <property type="entry name" value="AMIDOPHOSPHORIBOSYLTRANSFERASE"/>
    <property type="match status" value="1"/>
</dbReference>
<dbReference type="EMBL" id="BAUW01000048">
    <property type="protein sequence ID" value="GAE46588.1"/>
    <property type="molecule type" value="Genomic_DNA"/>
</dbReference>
<proteinExistence type="predicted"/>
<sequence length="60" mass="6408">MLAELKGLNEECGVFGIWGHPEAAQITYYGLHSLQHRGQEGTGIVVSDGKELKAGKAKAL</sequence>
<evidence type="ECO:0000259" key="3">
    <source>
        <dbReference type="PROSITE" id="PS51278"/>
    </source>
</evidence>
<dbReference type="Proteomes" id="UP000018949">
    <property type="component" value="Unassembled WGS sequence"/>
</dbReference>
<dbReference type="AlphaFoldDB" id="W4RRU8"/>
<name>W4RRU8_9BACI</name>
<keyword evidence="5" id="KW-1185">Reference proteome</keyword>
<dbReference type="eggNOG" id="COG0034">
    <property type="taxonomic scope" value="Bacteria"/>
</dbReference>
<dbReference type="PROSITE" id="PS51278">
    <property type="entry name" value="GATASE_TYPE_2"/>
    <property type="match status" value="1"/>
</dbReference>
<reference evidence="4 5" key="1">
    <citation type="submission" date="2013-12" db="EMBL/GenBank/DDBJ databases">
        <title>NBRP : Genome information of microbial organism related human and environment.</title>
        <authorList>
            <person name="Hattori M."/>
            <person name="Oshima K."/>
            <person name="Inaba H."/>
            <person name="Suda W."/>
            <person name="Sakamoto M."/>
            <person name="Iino T."/>
            <person name="Kitahara M."/>
            <person name="Oshida Y."/>
            <person name="Iida T."/>
            <person name="Kudo T."/>
            <person name="Itoh T."/>
            <person name="Ahmed I."/>
            <person name="Ohkuma M."/>
        </authorList>
    </citation>
    <scope>NUCLEOTIDE SEQUENCE [LARGE SCALE GENOMIC DNA]</scope>
    <source>
        <strain evidence="4 5">JCM 21738</strain>
    </source>
</reference>
<keyword evidence="4" id="KW-0328">Glycosyltransferase</keyword>
<evidence type="ECO:0000313" key="4">
    <source>
        <dbReference type="EMBL" id="GAE46588.1"/>
    </source>
</evidence>
<evidence type="ECO:0000256" key="1">
    <source>
        <dbReference type="ARBA" id="ARBA00022679"/>
    </source>
</evidence>
<gene>
    <name evidence="4" type="ORF">JCM21738_3502</name>
</gene>
<accession>W4RRU8</accession>
<organism evidence="4 5">
    <name type="scientific">Mesobacillus boroniphilus JCM 21738</name>
    <dbReference type="NCBI Taxonomy" id="1294265"/>
    <lineage>
        <taxon>Bacteria</taxon>
        <taxon>Bacillati</taxon>
        <taxon>Bacillota</taxon>
        <taxon>Bacilli</taxon>
        <taxon>Bacillales</taxon>
        <taxon>Bacillaceae</taxon>
        <taxon>Mesobacillus</taxon>
    </lineage>
</organism>
<keyword evidence="2" id="KW-0315">Glutamine amidotransferase</keyword>
<dbReference type="Gene3D" id="3.60.20.10">
    <property type="entry name" value="Glutamine Phosphoribosylpyrophosphate, subunit 1, domain 1"/>
    <property type="match status" value="1"/>
</dbReference>
<evidence type="ECO:0000313" key="5">
    <source>
        <dbReference type="Proteomes" id="UP000018949"/>
    </source>
</evidence>
<feature type="domain" description="Glutamine amidotransferase type-2" evidence="3">
    <location>
        <begin position="12"/>
        <end position="60"/>
    </location>
</feature>
<dbReference type="SUPFAM" id="SSF56235">
    <property type="entry name" value="N-terminal nucleophile aminohydrolases (Ntn hydrolases)"/>
    <property type="match status" value="1"/>
</dbReference>
<dbReference type="GO" id="GO:0016757">
    <property type="term" value="F:glycosyltransferase activity"/>
    <property type="evidence" value="ECO:0007669"/>
    <property type="project" value="UniProtKB-KW"/>
</dbReference>
<comment type="caution">
    <text evidence="4">The sequence shown here is derived from an EMBL/GenBank/DDBJ whole genome shotgun (WGS) entry which is preliminary data.</text>
</comment>